<dbReference type="Proteomes" id="UP000662637">
    <property type="component" value="Unassembled WGS sequence"/>
</dbReference>
<evidence type="ECO:0000313" key="2">
    <source>
        <dbReference type="Proteomes" id="UP000662637"/>
    </source>
</evidence>
<dbReference type="EMBL" id="WJEC01000039">
    <property type="protein sequence ID" value="KAF7486558.1"/>
    <property type="molecule type" value="Genomic_DNA"/>
</dbReference>
<comment type="caution">
    <text evidence="1">The sequence shown here is derived from an EMBL/GenBank/DDBJ whole genome shotgun (WGS) entry which is preliminary data.</text>
</comment>
<proteinExistence type="predicted"/>
<name>A0A834QYD4_MARMO</name>
<protein>
    <submittedName>
        <fullName evidence="1">Uncharacterized protein</fullName>
    </submittedName>
</protein>
<sequence>MGTLSNSHASIKKLICENEVNIQRASWAKPNQHDSNQKLKLASDLLSFPSLQVTSCNGKLIKVNLKLRIRFLKGILNSEIHPHRAVCKGIIDTEYINGKIVCTFPKISKTPPCWGVGGGKKLSYK</sequence>
<accession>A0A834QYD4</accession>
<gene>
    <name evidence="1" type="ORF">GHT09_001385</name>
</gene>
<dbReference type="AlphaFoldDB" id="A0A834QYD4"/>
<reference evidence="1" key="1">
    <citation type="submission" date="2020-08" db="EMBL/GenBank/DDBJ databases">
        <authorList>
            <person name="Shumante A."/>
            <person name="Zimin A.V."/>
            <person name="Puiu D."/>
            <person name="Salzberg S.L."/>
        </authorList>
    </citation>
    <scope>NUCLEOTIDE SEQUENCE</scope>
    <source>
        <strain evidence="1">WC2-LM</strain>
        <tissue evidence="1">Liver</tissue>
    </source>
</reference>
<organism evidence="1 2">
    <name type="scientific">Marmota monax</name>
    <name type="common">Woodchuck</name>
    <dbReference type="NCBI Taxonomy" id="9995"/>
    <lineage>
        <taxon>Eukaryota</taxon>
        <taxon>Metazoa</taxon>
        <taxon>Chordata</taxon>
        <taxon>Craniata</taxon>
        <taxon>Vertebrata</taxon>
        <taxon>Euteleostomi</taxon>
        <taxon>Mammalia</taxon>
        <taxon>Eutheria</taxon>
        <taxon>Euarchontoglires</taxon>
        <taxon>Glires</taxon>
        <taxon>Rodentia</taxon>
        <taxon>Sciuromorpha</taxon>
        <taxon>Sciuridae</taxon>
        <taxon>Xerinae</taxon>
        <taxon>Marmotini</taxon>
        <taxon>Marmota</taxon>
    </lineage>
</organism>
<evidence type="ECO:0000313" key="1">
    <source>
        <dbReference type="EMBL" id="KAF7486558.1"/>
    </source>
</evidence>